<name>A0A8A1LEE5_AJEC8</name>
<proteinExistence type="predicted"/>
<evidence type="ECO:0000313" key="2">
    <source>
        <dbReference type="EMBL" id="QSS52211.1"/>
    </source>
</evidence>
<dbReference type="EMBL" id="CP069103">
    <property type="protein sequence ID" value="QSS52211.1"/>
    <property type="molecule type" value="Genomic_DNA"/>
</dbReference>
<evidence type="ECO:0000313" key="3">
    <source>
        <dbReference type="Proteomes" id="UP000663419"/>
    </source>
</evidence>
<feature type="region of interest" description="Disordered" evidence="1">
    <location>
        <begin position="1"/>
        <end position="24"/>
    </location>
</feature>
<sequence length="95" mass="10357">MGSSEKSNSWSDSGGTLTEGESNRIHLSQLMSLRSEMADGRAEKSAKTSFAAFLKRSSDAEKRGIDTGMGIGRRCWCTSSDQRSEVYAPRRCSVS</sequence>
<accession>A0A8A1LEE5</accession>
<gene>
    <name evidence="2" type="ORF">I7I53_07765</name>
</gene>
<organism evidence="2 3">
    <name type="scientific">Ajellomyces capsulatus (strain H88)</name>
    <name type="common">Darling's disease fungus</name>
    <name type="synonym">Histoplasma capsulatum</name>
    <dbReference type="NCBI Taxonomy" id="544711"/>
    <lineage>
        <taxon>Eukaryota</taxon>
        <taxon>Fungi</taxon>
        <taxon>Dikarya</taxon>
        <taxon>Ascomycota</taxon>
        <taxon>Pezizomycotina</taxon>
        <taxon>Eurotiomycetes</taxon>
        <taxon>Eurotiomycetidae</taxon>
        <taxon>Onygenales</taxon>
        <taxon>Ajellomycetaceae</taxon>
        <taxon>Histoplasma</taxon>
    </lineage>
</organism>
<evidence type="ECO:0000256" key="1">
    <source>
        <dbReference type="SAM" id="MobiDB-lite"/>
    </source>
</evidence>
<dbReference type="AlphaFoldDB" id="A0A8A1LEE5"/>
<reference evidence="2" key="1">
    <citation type="submission" date="2021-01" db="EMBL/GenBank/DDBJ databases">
        <title>Chromosome-level genome assembly of a human fungal pathogen reveals clustering of transcriptionally co-regulated genes.</title>
        <authorList>
            <person name="Voorhies M."/>
            <person name="Cohen S."/>
            <person name="Shea T.P."/>
            <person name="Petrus S."/>
            <person name="Munoz J.F."/>
            <person name="Poplawski S."/>
            <person name="Goldman W.E."/>
            <person name="Michael T."/>
            <person name="Cuomo C.A."/>
            <person name="Sil A."/>
            <person name="Beyhan S."/>
        </authorList>
    </citation>
    <scope>NUCLEOTIDE SEQUENCE</scope>
    <source>
        <strain evidence="2">H88</strain>
    </source>
</reference>
<dbReference type="Proteomes" id="UP000663419">
    <property type="component" value="Chromosome 2"/>
</dbReference>
<dbReference type="VEuPathDB" id="FungiDB:I7I53_07765"/>
<protein>
    <submittedName>
        <fullName evidence="2">Uncharacterized protein</fullName>
    </submittedName>
</protein>